<feature type="compositionally biased region" description="Low complexity" evidence="1">
    <location>
        <begin position="45"/>
        <end position="55"/>
    </location>
</feature>
<evidence type="ECO:0000313" key="3">
    <source>
        <dbReference type="Proteomes" id="UP000078237"/>
    </source>
</evidence>
<accession>A0A175W983</accession>
<feature type="compositionally biased region" description="Basic and acidic residues" evidence="1">
    <location>
        <begin position="311"/>
        <end position="320"/>
    </location>
</feature>
<proteinExistence type="predicted"/>
<dbReference type="VEuPathDB" id="FungiDB:MMYC01_204136"/>
<reference evidence="2 3" key="1">
    <citation type="journal article" date="2016" name="Genome Announc.">
        <title>Genome Sequence of Madurella mycetomatis mm55, Isolated from a Human Mycetoma Case in Sudan.</title>
        <authorList>
            <person name="Smit S."/>
            <person name="Derks M.F."/>
            <person name="Bervoets S."/>
            <person name="Fahal A."/>
            <person name="van Leeuwen W."/>
            <person name="van Belkum A."/>
            <person name="van de Sande W.W."/>
        </authorList>
    </citation>
    <scope>NUCLEOTIDE SEQUENCE [LARGE SCALE GENOMIC DNA]</scope>
    <source>
        <strain evidence="3">mm55</strain>
    </source>
</reference>
<feature type="region of interest" description="Disordered" evidence="1">
    <location>
        <begin position="311"/>
        <end position="333"/>
    </location>
</feature>
<organism evidence="2 3">
    <name type="scientific">Madurella mycetomatis</name>
    <dbReference type="NCBI Taxonomy" id="100816"/>
    <lineage>
        <taxon>Eukaryota</taxon>
        <taxon>Fungi</taxon>
        <taxon>Dikarya</taxon>
        <taxon>Ascomycota</taxon>
        <taxon>Pezizomycotina</taxon>
        <taxon>Sordariomycetes</taxon>
        <taxon>Sordariomycetidae</taxon>
        <taxon>Sordariales</taxon>
        <taxon>Sordariales incertae sedis</taxon>
        <taxon>Madurella</taxon>
    </lineage>
</organism>
<evidence type="ECO:0000256" key="1">
    <source>
        <dbReference type="SAM" id="MobiDB-lite"/>
    </source>
</evidence>
<dbReference type="EMBL" id="LCTW02000067">
    <property type="protein sequence ID" value="KXX80163.1"/>
    <property type="molecule type" value="Genomic_DNA"/>
</dbReference>
<name>A0A175W983_9PEZI</name>
<comment type="caution">
    <text evidence="2">The sequence shown here is derived from an EMBL/GenBank/DDBJ whole genome shotgun (WGS) entry which is preliminary data.</text>
</comment>
<gene>
    <name evidence="2" type="ORF">MMYC01_204136</name>
</gene>
<feature type="region of interest" description="Disordered" evidence="1">
    <location>
        <begin position="40"/>
        <end position="149"/>
    </location>
</feature>
<dbReference type="OrthoDB" id="4749307at2759"/>
<feature type="region of interest" description="Disordered" evidence="1">
    <location>
        <begin position="352"/>
        <end position="372"/>
    </location>
</feature>
<feature type="region of interest" description="Disordered" evidence="1">
    <location>
        <begin position="1"/>
        <end position="25"/>
    </location>
</feature>
<dbReference type="Proteomes" id="UP000078237">
    <property type="component" value="Unassembled WGS sequence"/>
</dbReference>
<evidence type="ECO:0000313" key="2">
    <source>
        <dbReference type="EMBL" id="KXX80163.1"/>
    </source>
</evidence>
<sequence length="466" mass="51366">MDPNTISTNDHRLRGGAFEDGYGYNPNFTRRISRADFARDPARNPEPAAAATNTPGCHQAAPTGPSCQIPSRRAARDASASATAFSPYRDEEGGGGEPGRWGEESEPAGRFGHLSTPPWTGIGGGGCPRWRRSRCPGTGRGASRVGRSAGGWRPTRAGFEMLYSHLCVRARDFGGWFAKRVAKQDNHVGGWDVLLKMEKHRRYLVIDVIGKVLEMCVFDELLFSAEGEQKEMLEAQDRCTFDMEGECPLVPLGFYRIADRFTYSLDYMSIAIRWSRDIFRFSSPFLGEVWDTDQQHVDNAVYTLSKSRTERDDKVAEQKHKSGLSQSRKAGRSAPLTIISRGWASITAAMNSTRGRQSPAAGQADEGDAGRGRAFTSWRAPARMGKVQIVVWPMLQRFATTGQIDPISGAAEGQHITTLLKAQCVYYSGRINQPAEQPEDQPALDEWIREKNGTASGCLSEIYATS</sequence>
<dbReference type="AlphaFoldDB" id="A0A175W983"/>
<protein>
    <submittedName>
        <fullName evidence="2">Uncharacterized protein</fullName>
    </submittedName>
</protein>
<keyword evidence="3" id="KW-1185">Reference proteome</keyword>
<dbReference type="STRING" id="100816.A0A175W983"/>